<dbReference type="EMBL" id="JAKROA010000003">
    <property type="protein sequence ID" value="KAL5109015.1"/>
    <property type="molecule type" value="Genomic_DNA"/>
</dbReference>
<dbReference type="Proteomes" id="UP001651158">
    <property type="component" value="Unassembled WGS sequence"/>
</dbReference>
<protein>
    <submittedName>
        <fullName evidence="1">Uncharacterized protein</fullName>
    </submittedName>
</protein>
<organism evidence="1 2">
    <name type="scientific">Taenia crassiceps</name>
    <dbReference type="NCBI Taxonomy" id="6207"/>
    <lineage>
        <taxon>Eukaryota</taxon>
        <taxon>Metazoa</taxon>
        <taxon>Spiralia</taxon>
        <taxon>Lophotrochozoa</taxon>
        <taxon>Platyhelminthes</taxon>
        <taxon>Cestoda</taxon>
        <taxon>Eucestoda</taxon>
        <taxon>Cyclophyllidea</taxon>
        <taxon>Taeniidae</taxon>
        <taxon>Taenia</taxon>
    </lineage>
</organism>
<comment type="caution">
    <text evidence="1">The sequence shown here is derived from an EMBL/GenBank/DDBJ whole genome shotgun (WGS) entry which is preliminary data.</text>
</comment>
<proteinExistence type="predicted"/>
<accession>A0ABR4QHY4</accession>
<name>A0ABR4QHY4_9CEST</name>
<reference evidence="1 2" key="1">
    <citation type="journal article" date="2022" name="Front. Cell. Infect. Microbiol.">
        <title>The Genomes of Two Strains of Taenia crassiceps the Animal Model for the Study of Human Cysticercosis.</title>
        <authorList>
            <person name="Bobes R.J."/>
            <person name="Estrada K."/>
            <person name="Rios-Valencia D.G."/>
            <person name="Calderon-Gallegos A."/>
            <person name="de la Torre P."/>
            <person name="Carrero J.C."/>
            <person name="Sanchez-Flores A."/>
            <person name="Laclette J.P."/>
        </authorList>
    </citation>
    <scope>NUCLEOTIDE SEQUENCE [LARGE SCALE GENOMIC DNA]</scope>
    <source>
        <strain evidence="1">WFUcys</strain>
    </source>
</reference>
<evidence type="ECO:0000313" key="1">
    <source>
        <dbReference type="EMBL" id="KAL5109015.1"/>
    </source>
</evidence>
<gene>
    <name evidence="1" type="ORF">TcWFU_005932</name>
</gene>
<evidence type="ECO:0000313" key="2">
    <source>
        <dbReference type="Proteomes" id="UP001651158"/>
    </source>
</evidence>
<sequence>MPLRWKEVELILLISSSCVLKTQITRTLFVPVNATGEEVIWATIDLPENIRTTFSVHLQNQREEMVRFHAPTLIGVTVTSTDGSTKQIPSSLAFHSSTLRKQCSRHGLRYTLDCIMRALVLWRQVPSNFITSRSQGVIYKGWSPFGNSDHSTSRE</sequence>
<keyword evidence="2" id="KW-1185">Reference proteome</keyword>